<evidence type="ECO:0000256" key="4">
    <source>
        <dbReference type="ARBA" id="ARBA00023015"/>
    </source>
</evidence>
<sequence>VAALQSLYAADVRGNFAESSLEWLAEDEQLPERAMSFAQELVEGVLARSQALDQVIQQFAPAWPVAQLAPVDRNILRIALLELLHNPDTPDKTAINEAVELAKVFGSDNSSKFVNGVLGSVIGNREVAYMATVGSQI</sequence>
<name>A0A382A3I8_9ZZZZ</name>
<dbReference type="Gene3D" id="1.10.940.10">
    <property type="entry name" value="NusB-like"/>
    <property type="match status" value="1"/>
</dbReference>
<proteinExistence type="inferred from homology"/>
<protein>
    <recommendedName>
        <fullName evidence="6">NusB/RsmB/TIM44 domain-containing protein</fullName>
    </recommendedName>
</protein>
<dbReference type="NCBIfam" id="TIGR01951">
    <property type="entry name" value="nusB"/>
    <property type="match status" value="1"/>
</dbReference>
<dbReference type="SUPFAM" id="SSF48013">
    <property type="entry name" value="NusB-like"/>
    <property type="match status" value="1"/>
</dbReference>
<dbReference type="Pfam" id="PF01029">
    <property type="entry name" value="NusB"/>
    <property type="match status" value="1"/>
</dbReference>
<dbReference type="GO" id="GO:0005829">
    <property type="term" value="C:cytosol"/>
    <property type="evidence" value="ECO:0007669"/>
    <property type="project" value="TreeGrafter"/>
</dbReference>
<keyword evidence="4" id="KW-0805">Transcription regulation</keyword>
<keyword evidence="2" id="KW-0889">Transcription antitermination</keyword>
<dbReference type="AlphaFoldDB" id="A0A382A3I8"/>
<evidence type="ECO:0000256" key="5">
    <source>
        <dbReference type="ARBA" id="ARBA00023163"/>
    </source>
</evidence>
<feature type="non-terminal residue" evidence="7">
    <location>
        <position position="1"/>
    </location>
</feature>
<dbReference type="HAMAP" id="MF_00073">
    <property type="entry name" value="NusB"/>
    <property type="match status" value="1"/>
</dbReference>
<dbReference type="GO" id="GO:0031564">
    <property type="term" value="P:transcription antitermination"/>
    <property type="evidence" value="ECO:0007669"/>
    <property type="project" value="UniProtKB-KW"/>
</dbReference>
<feature type="domain" description="NusB/RsmB/TIM44" evidence="6">
    <location>
        <begin position="2"/>
        <end position="121"/>
    </location>
</feature>
<evidence type="ECO:0000313" key="7">
    <source>
        <dbReference type="EMBL" id="SVA96080.1"/>
    </source>
</evidence>
<keyword evidence="5" id="KW-0804">Transcription</keyword>
<gene>
    <name evidence="7" type="ORF">METZ01_LOCUS148934</name>
</gene>
<dbReference type="InterPro" id="IPR011605">
    <property type="entry name" value="NusB_fam"/>
</dbReference>
<dbReference type="GO" id="GO:0006353">
    <property type="term" value="P:DNA-templated transcription termination"/>
    <property type="evidence" value="ECO:0007669"/>
    <property type="project" value="InterPro"/>
</dbReference>
<evidence type="ECO:0000256" key="1">
    <source>
        <dbReference type="ARBA" id="ARBA00005952"/>
    </source>
</evidence>
<organism evidence="7">
    <name type="scientific">marine metagenome</name>
    <dbReference type="NCBI Taxonomy" id="408172"/>
    <lineage>
        <taxon>unclassified sequences</taxon>
        <taxon>metagenomes</taxon>
        <taxon>ecological metagenomes</taxon>
    </lineage>
</organism>
<evidence type="ECO:0000256" key="3">
    <source>
        <dbReference type="ARBA" id="ARBA00022884"/>
    </source>
</evidence>
<dbReference type="PANTHER" id="PTHR11078">
    <property type="entry name" value="N UTILIZATION SUBSTANCE PROTEIN B-RELATED"/>
    <property type="match status" value="1"/>
</dbReference>
<accession>A0A382A3I8</accession>
<dbReference type="InterPro" id="IPR035926">
    <property type="entry name" value="NusB-like_sf"/>
</dbReference>
<comment type="similarity">
    <text evidence="1">Belongs to the NusB family.</text>
</comment>
<evidence type="ECO:0000259" key="6">
    <source>
        <dbReference type="Pfam" id="PF01029"/>
    </source>
</evidence>
<dbReference type="EMBL" id="UINC01023763">
    <property type="protein sequence ID" value="SVA96080.1"/>
    <property type="molecule type" value="Genomic_DNA"/>
</dbReference>
<dbReference type="PANTHER" id="PTHR11078:SF3">
    <property type="entry name" value="ANTITERMINATION NUSB DOMAIN-CONTAINING PROTEIN"/>
    <property type="match status" value="1"/>
</dbReference>
<reference evidence="7" key="1">
    <citation type="submission" date="2018-05" db="EMBL/GenBank/DDBJ databases">
        <authorList>
            <person name="Lanie J.A."/>
            <person name="Ng W.-L."/>
            <person name="Kazmierczak K.M."/>
            <person name="Andrzejewski T.M."/>
            <person name="Davidsen T.M."/>
            <person name="Wayne K.J."/>
            <person name="Tettelin H."/>
            <person name="Glass J.I."/>
            <person name="Rusch D."/>
            <person name="Podicherti R."/>
            <person name="Tsui H.-C.T."/>
            <person name="Winkler M.E."/>
        </authorList>
    </citation>
    <scope>NUCLEOTIDE SEQUENCE</scope>
</reference>
<evidence type="ECO:0000256" key="2">
    <source>
        <dbReference type="ARBA" id="ARBA00022814"/>
    </source>
</evidence>
<dbReference type="GO" id="GO:0003723">
    <property type="term" value="F:RNA binding"/>
    <property type="evidence" value="ECO:0007669"/>
    <property type="project" value="UniProtKB-KW"/>
</dbReference>
<keyword evidence="3" id="KW-0694">RNA-binding</keyword>
<dbReference type="InterPro" id="IPR006027">
    <property type="entry name" value="NusB_RsmB_TIM44"/>
</dbReference>